<organism evidence="4 5">
    <name type="scientific">Rotaria sordida</name>
    <dbReference type="NCBI Taxonomy" id="392033"/>
    <lineage>
        <taxon>Eukaryota</taxon>
        <taxon>Metazoa</taxon>
        <taxon>Spiralia</taxon>
        <taxon>Gnathifera</taxon>
        <taxon>Rotifera</taxon>
        <taxon>Eurotatoria</taxon>
        <taxon>Bdelloidea</taxon>
        <taxon>Philodinida</taxon>
        <taxon>Philodinidae</taxon>
        <taxon>Rotaria</taxon>
    </lineage>
</organism>
<name>A0A814G7W3_9BILA</name>
<dbReference type="Proteomes" id="UP000663870">
    <property type="component" value="Unassembled WGS sequence"/>
</dbReference>
<keyword evidence="5" id="KW-1185">Reference proteome</keyword>
<dbReference type="AlphaFoldDB" id="A0A814G7W3"/>
<feature type="signal peptide" evidence="1">
    <location>
        <begin position="1"/>
        <end position="21"/>
    </location>
</feature>
<comment type="caution">
    <text evidence="4">The sequence shown here is derived from an EMBL/GenBank/DDBJ whole genome shotgun (WGS) entry which is preliminary data.</text>
</comment>
<protein>
    <submittedName>
        <fullName evidence="4">Uncharacterized protein</fullName>
    </submittedName>
</protein>
<keyword evidence="1" id="KW-0732">Signal</keyword>
<gene>
    <name evidence="4" type="ORF">JXQ802_LOCUS13642</name>
    <name evidence="3" type="ORF">PYM288_LOCUS12042</name>
    <name evidence="2" type="ORF">RFH988_LOCUS4097</name>
</gene>
<dbReference type="EMBL" id="CAJNOO010000104">
    <property type="protein sequence ID" value="CAF0804597.1"/>
    <property type="molecule type" value="Genomic_DNA"/>
</dbReference>
<evidence type="ECO:0000313" key="3">
    <source>
        <dbReference type="EMBL" id="CAF0949405.1"/>
    </source>
</evidence>
<evidence type="ECO:0000256" key="1">
    <source>
        <dbReference type="SAM" id="SignalP"/>
    </source>
</evidence>
<dbReference type="OrthoDB" id="10032627at2759"/>
<sequence>MMRSSILLILVVTVCVAIVSSDSEHNIVRIVNSGSTNTAGYTIELRRDGIVQWTVAHRRPLLITTPSTPSSTTSVMSIRLSSALTNSVFESVQAALPLNQFPPRFCIKSVSFGTSLHVIYNGEQSPDLNCPLEDVRLIALNKAIREVISVLHINTLG</sequence>
<feature type="chain" id="PRO_5036224484" evidence="1">
    <location>
        <begin position="22"/>
        <end position="157"/>
    </location>
</feature>
<proteinExistence type="predicted"/>
<evidence type="ECO:0000313" key="2">
    <source>
        <dbReference type="EMBL" id="CAF0804597.1"/>
    </source>
</evidence>
<dbReference type="Proteomes" id="UP000663854">
    <property type="component" value="Unassembled WGS sequence"/>
</dbReference>
<accession>A0A814G7W3</accession>
<dbReference type="EMBL" id="CAJNOL010000296">
    <property type="protein sequence ID" value="CAF0990400.1"/>
    <property type="molecule type" value="Genomic_DNA"/>
</dbReference>
<dbReference type="Proteomes" id="UP000663882">
    <property type="component" value="Unassembled WGS sequence"/>
</dbReference>
<evidence type="ECO:0000313" key="5">
    <source>
        <dbReference type="Proteomes" id="UP000663870"/>
    </source>
</evidence>
<reference evidence="4" key="1">
    <citation type="submission" date="2021-02" db="EMBL/GenBank/DDBJ databases">
        <authorList>
            <person name="Nowell W R."/>
        </authorList>
    </citation>
    <scope>NUCLEOTIDE SEQUENCE</scope>
</reference>
<evidence type="ECO:0000313" key="4">
    <source>
        <dbReference type="EMBL" id="CAF0990400.1"/>
    </source>
</evidence>
<dbReference type="EMBL" id="CAJNOH010000217">
    <property type="protein sequence ID" value="CAF0949405.1"/>
    <property type="molecule type" value="Genomic_DNA"/>
</dbReference>